<organism evidence="1 2">
    <name type="scientific">Streptomyces griseiscabiei</name>
    <dbReference type="NCBI Taxonomy" id="2993540"/>
    <lineage>
        <taxon>Bacteria</taxon>
        <taxon>Bacillati</taxon>
        <taxon>Actinomycetota</taxon>
        <taxon>Actinomycetes</taxon>
        <taxon>Kitasatosporales</taxon>
        <taxon>Streptomycetaceae</taxon>
        <taxon>Streptomyces</taxon>
    </lineage>
</organism>
<dbReference type="Gene3D" id="3.40.50.300">
    <property type="entry name" value="P-loop containing nucleotide triphosphate hydrolases"/>
    <property type="match status" value="2"/>
</dbReference>
<keyword evidence="2" id="KW-1185">Reference proteome</keyword>
<dbReference type="InterPro" id="IPR027417">
    <property type="entry name" value="P-loop_NTPase"/>
</dbReference>
<accession>A0ABU4L124</accession>
<dbReference type="PANTHER" id="PTHR11070">
    <property type="entry name" value="UVRD / RECB / PCRA DNA HELICASE FAMILY MEMBER"/>
    <property type="match status" value="1"/>
</dbReference>
<reference evidence="1 2" key="1">
    <citation type="journal article" date="2023" name="Microb. Genom.">
        <title>Mesoterricola silvestris gen. nov., sp. nov., Mesoterricola sediminis sp. nov., Geothrix oryzae sp. nov., Geothrix edaphica sp. nov., Geothrix rubra sp. nov., and Geothrix limicola sp. nov., six novel members of Acidobacteriota isolated from soils.</title>
        <authorList>
            <person name="Weisberg A.J."/>
            <person name="Pearce E."/>
            <person name="Kramer C.G."/>
            <person name="Chang J.H."/>
            <person name="Clarke C.R."/>
        </authorList>
    </citation>
    <scope>NUCLEOTIDE SEQUENCE [LARGE SCALE GENOMIC DNA]</scope>
    <source>
        <strain evidence="1 2">NRRL_B-2795</strain>
    </source>
</reference>
<dbReference type="Pfam" id="PF13245">
    <property type="entry name" value="AAA_19"/>
    <property type="match status" value="1"/>
</dbReference>
<protein>
    <submittedName>
        <fullName evidence="1">AAA family ATPase</fullName>
    </submittedName>
</protein>
<dbReference type="RefSeq" id="WP_267298993.1">
    <property type="nucleotide sequence ID" value="NZ_JAGJBZ010000001.1"/>
</dbReference>
<dbReference type="PANTHER" id="PTHR11070:SF17">
    <property type="entry name" value="DNA HELICASE IV"/>
    <property type="match status" value="1"/>
</dbReference>
<gene>
    <name evidence="1" type="ORF">PV517_09040</name>
</gene>
<dbReference type="SUPFAM" id="SSF52540">
    <property type="entry name" value="P-loop containing nucleoside triphosphate hydrolases"/>
    <property type="match status" value="1"/>
</dbReference>
<sequence>MNIPSLLDLEIEQQKVIDLPFHGSHVITGAPGAGKTVMAVYRAWALATAERDVVLLTRSNLLHQYLAQMAPDLTVALNVTTYHRWISSFWRRRFQVDPPKIDEDGWSYNWIEMQRDCILQKVRSTVHLVIDEGQNLPVAFYQLCRILGVGVTVFADENQRIGDDESTISEICRCLTVHTDPLVLRENRRNSREIALLASKFRDEGRGDMSLPARLGPTPIVLKVPSMGYVVTEVSRYFKAYPDRSIGIICKSTHLLRNIQSELTRLGLEKYTQAYVHDDRYRNTINFSERPIRVVSTASMKGLEFDSVFVPDLDAYTEDPTSADALLRFFVLCTRAREDLHFAHRGVQEPAILSRIPESLLVRHTG</sequence>
<dbReference type="Proteomes" id="UP001271723">
    <property type="component" value="Unassembled WGS sequence"/>
</dbReference>
<evidence type="ECO:0000313" key="1">
    <source>
        <dbReference type="EMBL" id="MDX2908843.1"/>
    </source>
</evidence>
<name>A0ABU4L124_9ACTN</name>
<dbReference type="InterPro" id="IPR000212">
    <property type="entry name" value="DNA_helicase_UvrD/REP"/>
</dbReference>
<proteinExistence type="predicted"/>
<dbReference type="EMBL" id="JARAVY010000003">
    <property type="protein sequence ID" value="MDX2908843.1"/>
    <property type="molecule type" value="Genomic_DNA"/>
</dbReference>
<comment type="caution">
    <text evidence="1">The sequence shown here is derived from an EMBL/GenBank/DDBJ whole genome shotgun (WGS) entry which is preliminary data.</text>
</comment>
<evidence type="ECO:0000313" key="2">
    <source>
        <dbReference type="Proteomes" id="UP001271723"/>
    </source>
</evidence>